<comment type="similarity">
    <text evidence="2">Belongs to the RNA polymerase alpha chain family.</text>
</comment>
<dbReference type="GO" id="GO:0006351">
    <property type="term" value="P:DNA-templated transcription"/>
    <property type="evidence" value="ECO:0007669"/>
    <property type="project" value="InterPro"/>
</dbReference>
<evidence type="ECO:0000256" key="4">
    <source>
        <dbReference type="ARBA" id="ARBA00022478"/>
    </source>
</evidence>
<sequence length="742" mass="84976">MKPKINIKKIMTKIKTTDFFIACKESRIENNTSFYGCFYLGPFDESLSQTLANDLRRTLLSELTGLAITSIEIEGVLHKFSSLPGMKESVLDLICNLQNIVLKKHKNTNNTKKTYTGFLNVNGPRVIKAVDLKLPSGLQCVDPNQYIATLAEDGVLNLKFNINEGKNFIKQKPNNLDVQLLKKRNILLQDASDLLLHGAVIKSQDSSNIKFNLKLSNSIIKNKKKKGLIVKNLNKGFVSNPLPLDAVFMPVTKINCIVEENNMYSDFSTDFQQNNFNLKKVHKSIYIGAENFTNQQQLIEAVVGEDSQKFYDSAKQNLMQKHHDFIKKSVYVDLNVKSNSQIKSDFGSFLNFINYNSRFQTFYFKQKQHNDLKLIPWQSNSLYFSKTKTSGYDLTFLKTRSQLEFDKIKIFLACKANQAIQETLNKDFDTAKIKKKIIKIALVPQQKETVNKTNNINKDSVNKSDFFLFSSSQHEDHAKQNEKSVVQINTANKLIQNNMYFEYFKNLKIKPLRKKTHLIVEIWTNGSIHPRQALYQSFSFLSNVFLKLQTVKMFDSPNKAKIKTNSSGNIMTLPHSRSLPNVGLKMHADVTFLKTRSQQTLQNQLVEQDPNSILYPKIIKLAKLYYLNKQIKLTKPNKNIIKKSKTSLVFPIKASAHINKPNEETFRVIPNKQKSFQQLKTPISILPLSLRTYTALKKENILTLHDLIQMSKNDLLKIKNIGIKSLGEIETSLYCLGLTLKI</sequence>
<evidence type="ECO:0000256" key="1">
    <source>
        <dbReference type="ARBA" id="ARBA00004026"/>
    </source>
</evidence>
<organism evidence="11">
    <name type="scientific">Pandorina colemaniae</name>
    <dbReference type="NCBI Taxonomy" id="47786"/>
    <lineage>
        <taxon>Eukaryota</taxon>
        <taxon>Viridiplantae</taxon>
        <taxon>Chlorophyta</taxon>
        <taxon>core chlorophytes</taxon>
        <taxon>Chlorophyceae</taxon>
        <taxon>CS clade</taxon>
        <taxon>Chlamydomonadales</taxon>
        <taxon>Volvocaceae</taxon>
        <taxon>Pandorina</taxon>
    </lineage>
</organism>
<dbReference type="EC" id="2.7.7.6" evidence="3"/>
<evidence type="ECO:0000256" key="6">
    <source>
        <dbReference type="ARBA" id="ARBA00022695"/>
    </source>
</evidence>
<dbReference type="InterPro" id="IPR011262">
    <property type="entry name" value="DNA-dir_RNA_pol_insert"/>
</dbReference>
<dbReference type="SMART" id="SM00662">
    <property type="entry name" value="RPOLD"/>
    <property type="match status" value="1"/>
</dbReference>
<feature type="domain" description="DNA-directed RNA polymerase RpoA/D/Rpb3-type" evidence="10">
    <location>
        <begin position="35"/>
        <end position="233"/>
    </location>
</feature>
<evidence type="ECO:0000256" key="8">
    <source>
        <dbReference type="ARBA" id="ARBA00031776"/>
    </source>
</evidence>
<protein>
    <recommendedName>
        <fullName evidence="3">DNA-directed RNA polymerase</fullName>
        <ecNumber evidence="3">2.7.7.6</ecNumber>
    </recommendedName>
    <alternativeName>
        <fullName evidence="8">Plastid-encoded RNA polymerase subunit alpha</fullName>
    </alternativeName>
</protein>
<dbReference type="GO" id="GO:0003677">
    <property type="term" value="F:DNA binding"/>
    <property type="evidence" value="ECO:0007669"/>
    <property type="project" value="InterPro"/>
</dbReference>
<name>A0A6C0RV10_9CHLO</name>
<geneLocation type="plastid" evidence="11"/>
<evidence type="ECO:0000256" key="3">
    <source>
        <dbReference type="ARBA" id="ARBA00012418"/>
    </source>
</evidence>
<keyword evidence="5" id="KW-0808">Transferase</keyword>
<dbReference type="Pfam" id="PF03118">
    <property type="entry name" value="RNA_pol_A_CTD"/>
    <property type="match status" value="1"/>
</dbReference>
<dbReference type="AlphaFoldDB" id="A0A6C0RV10"/>
<dbReference type="CDD" id="cd06928">
    <property type="entry name" value="RNAP_alpha_NTD"/>
    <property type="match status" value="1"/>
</dbReference>
<comment type="function">
    <text evidence="1">DNA-dependent RNA polymerase catalyzes the transcription of DNA into RNA using the four ribonucleoside triphosphates as substrates.</text>
</comment>
<evidence type="ECO:0000256" key="7">
    <source>
        <dbReference type="ARBA" id="ARBA00023163"/>
    </source>
</evidence>
<dbReference type="SUPFAM" id="SSF55257">
    <property type="entry name" value="RBP11-like subunits of RNA polymerase"/>
    <property type="match status" value="1"/>
</dbReference>
<dbReference type="Gene3D" id="3.30.1360.10">
    <property type="entry name" value="RNA polymerase, RBP11-like subunit"/>
    <property type="match status" value="1"/>
</dbReference>
<dbReference type="Pfam" id="PF01000">
    <property type="entry name" value="RNA_pol_A_bac"/>
    <property type="match status" value="1"/>
</dbReference>
<keyword evidence="6" id="KW-0548">Nucleotidyltransferase</keyword>
<dbReference type="EMBL" id="MH511722">
    <property type="protein sequence ID" value="QIA46867.1"/>
    <property type="molecule type" value="Genomic_DNA"/>
</dbReference>
<dbReference type="InterPro" id="IPR011260">
    <property type="entry name" value="RNAP_asu_C"/>
</dbReference>
<accession>A0A6C0RV10</accession>
<evidence type="ECO:0000256" key="2">
    <source>
        <dbReference type="ARBA" id="ARBA00007123"/>
    </source>
</evidence>
<comment type="catalytic activity">
    <reaction evidence="9">
        <text>RNA(n) + a ribonucleoside 5'-triphosphate = RNA(n+1) + diphosphate</text>
        <dbReference type="Rhea" id="RHEA:21248"/>
        <dbReference type="Rhea" id="RHEA-COMP:14527"/>
        <dbReference type="Rhea" id="RHEA-COMP:17342"/>
        <dbReference type="ChEBI" id="CHEBI:33019"/>
        <dbReference type="ChEBI" id="CHEBI:61557"/>
        <dbReference type="ChEBI" id="CHEBI:140395"/>
        <dbReference type="EC" id="2.7.7.6"/>
    </reaction>
</comment>
<dbReference type="InterPro" id="IPR011263">
    <property type="entry name" value="DNA-dir_RNA_pol_RpoA/D/Rpb3"/>
</dbReference>
<dbReference type="GO" id="GO:0005737">
    <property type="term" value="C:cytoplasm"/>
    <property type="evidence" value="ECO:0007669"/>
    <property type="project" value="UniProtKB-ARBA"/>
</dbReference>
<dbReference type="InterPro" id="IPR036643">
    <property type="entry name" value="RNApol_insert_sf"/>
</dbReference>
<dbReference type="GO" id="GO:0003899">
    <property type="term" value="F:DNA-directed RNA polymerase activity"/>
    <property type="evidence" value="ECO:0007669"/>
    <property type="project" value="UniProtKB-EC"/>
</dbReference>
<dbReference type="Pfam" id="PF01193">
    <property type="entry name" value="RNA_pol_L"/>
    <property type="match status" value="1"/>
</dbReference>
<proteinExistence type="inferred from homology"/>
<evidence type="ECO:0000313" key="11">
    <source>
        <dbReference type="EMBL" id="QIA46867.1"/>
    </source>
</evidence>
<gene>
    <name evidence="11" type="primary">rpoA</name>
</gene>
<dbReference type="GO" id="GO:0000428">
    <property type="term" value="C:DNA-directed RNA polymerase complex"/>
    <property type="evidence" value="ECO:0007669"/>
    <property type="project" value="UniProtKB-KW"/>
</dbReference>
<keyword evidence="11" id="KW-0934">Plastid</keyword>
<reference evidence="11" key="1">
    <citation type="journal article" date="2019" name="Front. Microbiol.">
        <title>Evolutionary Analysis of Unicellular Species in Chlamydomonadales Through Chloroplast Genome Comparison With the Colonial Volvocine Algae.</title>
        <authorList>
            <person name="Hu Y."/>
            <person name="Xing W."/>
            <person name="Song H."/>
            <person name="Zhu H."/>
            <person name="Liu G."/>
            <person name="Hu Z."/>
        </authorList>
    </citation>
    <scope>NUCLEOTIDE SEQUENCE</scope>
    <source>
        <strain evidence="11">PC82</strain>
    </source>
</reference>
<evidence type="ECO:0000256" key="5">
    <source>
        <dbReference type="ARBA" id="ARBA00022679"/>
    </source>
</evidence>
<dbReference type="SUPFAM" id="SSF56553">
    <property type="entry name" value="Insert subdomain of RNA polymerase alpha subunit"/>
    <property type="match status" value="1"/>
</dbReference>
<dbReference type="Gene3D" id="2.170.120.12">
    <property type="entry name" value="DNA-directed RNA polymerase, insert domain"/>
    <property type="match status" value="1"/>
</dbReference>
<evidence type="ECO:0000256" key="9">
    <source>
        <dbReference type="ARBA" id="ARBA00048552"/>
    </source>
</evidence>
<evidence type="ECO:0000259" key="10">
    <source>
        <dbReference type="SMART" id="SM00662"/>
    </source>
</evidence>
<dbReference type="GO" id="GO:0046983">
    <property type="term" value="F:protein dimerization activity"/>
    <property type="evidence" value="ECO:0007669"/>
    <property type="project" value="InterPro"/>
</dbReference>
<dbReference type="InterPro" id="IPR036603">
    <property type="entry name" value="RBP11-like"/>
</dbReference>
<dbReference type="SUPFAM" id="SSF47789">
    <property type="entry name" value="C-terminal domain of RNA polymerase alpha subunit"/>
    <property type="match status" value="1"/>
</dbReference>
<keyword evidence="7" id="KW-0804">Transcription</keyword>
<dbReference type="Gene3D" id="1.10.150.20">
    <property type="entry name" value="5' to 3' exonuclease, C-terminal subdomain"/>
    <property type="match status" value="1"/>
</dbReference>
<keyword evidence="4" id="KW-0240">DNA-directed RNA polymerase</keyword>